<dbReference type="Pfam" id="PF01565">
    <property type="entry name" value="FAD_binding_4"/>
    <property type="match status" value="1"/>
</dbReference>
<evidence type="ECO:0000256" key="1">
    <source>
        <dbReference type="ARBA" id="ARBA00005466"/>
    </source>
</evidence>
<dbReference type="InterPro" id="IPR012951">
    <property type="entry name" value="BBE"/>
</dbReference>
<evidence type="ECO:0000313" key="4">
    <source>
        <dbReference type="EMBL" id="TFK27618.1"/>
    </source>
</evidence>
<dbReference type="InterPro" id="IPR006094">
    <property type="entry name" value="Oxid_FAD_bind_N"/>
</dbReference>
<dbReference type="EMBL" id="ML210163">
    <property type="protein sequence ID" value="TFK27618.1"/>
    <property type="molecule type" value="Genomic_DNA"/>
</dbReference>
<dbReference type="GO" id="GO:0016491">
    <property type="term" value="F:oxidoreductase activity"/>
    <property type="evidence" value="ECO:0007669"/>
    <property type="project" value="UniProtKB-KW"/>
</dbReference>
<dbReference type="SUPFAM" id="SSF56176">
    <property type="entry name" value="FAD-binding/transporter-associated domain-like"/>
    <property type="match status" value="1"/>
</dbReference>
<gene>
    <name evidence="4" type="ORF">FA15DRAFT_586028</name>
</gene>
<dbReference type="STRING" id="230819.A0A5C3L4J7"/>
<evidence type="ECO:0000256" key="2">
    <source>
        <dbReference type="ARBA" id="ARBA00023002"/>
    </source>
</evidence>
<name>A0A5C3L4J7_COPMA</name>
<dbReference type="PANTHER" id="PTHR13878">
    <property type="entry name" value="GULONOLACTONE OXIDASE"/>
    <property type="match status" value="1"/>
</dbReference>
<keyword evidence="2" id="KW-0560">Oxidoreductase</keyword>
<dbReference type="InterPro" id="IPR050432">
    <property type="entry name" value="FAD-linked_Oxidoreductases_BP"/>
</dbReference>
<reference evidence="4 5" key="1">
    <citation type="journal article" date="2019" name="Nat. Ecol. Evol.">
        <title>Megaphylogeny resolves global patterns of mushroom evolution.</title>
        <authorList>
            <person name="Varga T."/>
            <person name="Krizsan K."/>
            <person name="Foldi C."/>
            <person name="Dima B."/>
            <person name="Sanchez-Garcia M."/>
            <person name="Sanchez-Ramirez S."/>
            <person name="Szollosi G.J."/>
            <person name="Szarkandi J.G."/>
            <person name="Papp V."/>
            <person name="Albert L."/>
            <person name="Andreopoulos W."/>
            <person name="Angelini C."/>
            <person name="Antonin V."/>
            <person name="Barry K.W."/>
            <person name="Bougher N.L."/>
            <person name="Buchanan P."/>
            <person name="Buyck B."/>
            <person name="Bense V."/>
            <person name="Catcheside P."/>
            <person name="Chovatia M."/>
            <person name="Cooper J."/>
            <person name="Damon W."/>
            <person name="Desjardin D."/>
            <person name="Finy P."/>
            <person name="Geml J."/>
            <person name="Haridas S."/>
            <person name="Hughes K."/>
            <person name="Justo A."/>
            <person name="Karasinski D."/>
            <person name="Kautmanova I."/>
            <person name="Kiss B."/>
            <person name="Kocsube S."/>
            <person name="Kotiranta H."/>
            <person name="LaButti K.M."/>
            <person name="Lechner B.E."/>
            <person name="Liimatainen K."/>
            <person name="Lipzen A."/>
            <person name="Lukacs Z."/>
            <person name="Mihaltcheva S."/>
            <person name="Morgado L.N."/>
            <person name="Niskanen T."/>
            <person name="Noordeloos M.E."/>
            <person name="Ohm R.A."/>
            <person name="Ortiz-Santana B."/>
            <person name="Ovrebo C."/>
            <person name="Racz N."/>
            <person name="Riley R."/>
            <person name="Savchenko A."/>
            <person name="Shiryaev A."/>
            <person name="Soop K."/>
            <person name="Spirin V."/>
            <person name="Szebenyi C."/>
            <person name="Tomsovsky M."/>
            <person name="Tulloss R.E."/>
            <person name="Uehling J."/>
            <person name="Grigoriev I.V."/>
            <person name="Vagvolgyi C."/>
            <person name="Papp T."/>
            <person name="Martin F.M."/>
            <person name="Miettinen O."/>
            <person name="Hibbett D.S."/>
            <person name="Nagy L.G."/>
        </authorList>
    </citation>
    <scope>NUCLEOTIDE SEQUENCE [LARGE SCALE GENOMIC DNA]</scope>
    <source>
        <strain evidence="4 5">CBS 121175</strain>
    </source>
</reference>
<dbReference type="GO" id="GO:0071949">
    <property type="term" value="F:FAD binding"/>
    <property type="evidence" value="ECO:0007669"/>
    <property type="project" value="InterPro"/>
</dbReference>
<dbReference type="PROSITE" id="PS51387">
    <property type="entry name" value="FAD_PCMH"/>
    <property type="match status" value="1"/>
</dbReference>
<feature type="domain" description="FAD-binding PCMH-type" evidence="3">
    <location>
        <begin position="102"/>
        <end position="285"/>
    </location>
</feature>
<dbReference type="InterPro" id="IPR016166">
    <property type="entry name" value="FAD-bd_PCMH"/>
</dbReference>
<organism evidence="4 5">
    <name type="scientific">Coprinopsis marcescibilis</name>
    <name type="common">Agaric fungus</name>
    <name type="synonym">Psathyrella marcescibilis</name>
    <dbReference type="NCBI Taxonomy" id="230819"/>
    <lineage>
        <taxon>Eukaryota</taxon>
        <taxon>Fungi</taxon>
        <taxon>Dikarya</taxon>
        <taxon>Basidiomycota</taxon>
        <taxon>Agaricomycotina</taxon>
        <taxon>Agaricomycetes</taxon>
        <taxon>Agaricomycetidae</taxon>
        <taxon>Agaricales</taxon>
        <taxon>Agaricineae</taxon>
        <taxon>Psathyrellaceae</taxon>
        <taxon>Coprinopsis</taxon>
    </lineage>
</organism>
<dbReference type="InterPro" id="IPR036318">
    <property type="entry name" value="FAD-bd_PCMH-like_sf"/>
</dbReference>
<sequence>MPVAVRALNQPDLNAEWQRLEREVEGRLHKASPFAAPCFEDFESPECLDVRKNYIEELHRTDKTGAYIQSQWETCQATQVQCLLDHTNPNNLDATFGQNCGQGSVSDYFVDVQNENDVKAAFKFSRRNAIPIVIRNTGHDYKGRSSAPGSLGLWTHNLKSISYNPEFVPNGCKGVTPRQGVTMGAGVQWGQAYPFAQANNITLVGGSDKAVGSVGGWLQGGGHGPLSNTMGLGVDRVLEYKVVTPDGKYRVANECQNEDLFWALRGGGGGTFGVVLEATMLASPTVKLQTVILTFQVPNITRTTEAWEILTDNGLKWAEDGWGGYGISSAIILINPVLSPAEAAKSIAPLVEFGERIKAEGTGTVRLIVTEFPSFAAFFAAFTNDFVASVGKPLALASRLVNKDNFRTPEKRKELVSAMLAADAATPGLIMLISAPASVPSTGQTSVTEAWRDSLYHVTVIAPWNWNTTKEEISGQYKKASESIDSLRRITPDAAYVNESDVLEPNFEVSFWGEHYPRLLRLKKKYDPEQLLDCWHCVGWKRSSPRFSCYL</sequence>
<dbReference type="OrthoDB" id="9983560at2759"/>
<protein>
    <submittedName>
        <fullName evidence="4">FAD binding domain-containing protein</fullName>
    </submittedName>
</protein>
<dbReference type="Pfam" id="PF08031">
    <property type="entry name" value="BBE"/>
    <property type="match status" value="1"/>
</dbReference>
<comment type="similarity">
    <text evidence="1">Belongs to the oxygen-dependent FAD-linked oxidoreductase family.</text>
</comment>
<dbReference type="PANTHER" id="PTHR13878:SF91">
    <property type="entry name" value="FAD BINDING DOMAIN PROTEIN (AFU_ORTHOLOGUE AFUA_6G12070)-RELATED"/>
    <property type="match status" value="1"/>
</dbReference>
<evidence type="ECO:0000313" key="5">
    <source>
        <dbReference type="Proteomes" id="UP000307440"/>
    </source>
</evidence>
<dbReference type="InterPro" id="IPR016169">
    <property type="entry name" value="FAD-bd_PCMH_sub2"/>
</dbReference>
<proteinExistence type="inferred from homology"/>
<accession>A0A5C3L4J7</accession>
<evidence type="ECO:0000259" key="3">
    <source>
        <dbReference type="PROSITE" id="PS51387"/>
    </source>
</evidence>
<dbReference type="Proteomes" id="UP000307440">
    <property type="component" value="Unassembled WGS sequence"/>
</dbReference>
<keyword evidence="5" id="KW-1185">Reference proteome</keyword>
<dbReference type="AlphaFoldDB" id="A0A5C3L4J7"/>
<dbReference type="Gene3D" id="3.30.465.10">
    <property type="match status" value="2"/>
</dbReference>